<gene>
    <name evidence="1" type="ORF">CYLTODRAFT_327265</name>
</gene>
<dbReference type="EMBL" id="KN881061">
    <property type="protein sequence ID" value="KIY61094.1"/>
    <property type="molecule type" value="Genomic_DNA"/>
</dbReference>
<organism evidence="1 2">
    <name type="scientific">Cylindrobasidium torrendii FP15055 ss-10</name>
    <dbReference type="NCBI Taxonomy" id="1314674"/>
    <lineage>
        <taxon>Eukaryota</taxon>
        <taxon>Fungi</taxon>
        <taxon>Dikarya</taxon>
        <taxon>Basidiomycota</taxon>
        <taxon>Agaricomycotina</taxon>
        <taxon>Agaricomycetes</taxon>
        <taxon>Agaricomycetidae</taxon>
        <taxon>Agaricales</taxon>
        <taxon>Marasmiineae</taxon>
        <taxon>Physalacriaceae</taxon>
        <taxon>Cylindrobasidium</taxon>
    </lineage>
</organism>
<feature type="non-terminal residue" evidence="1">
    <location>
        <position position="1"/>
    </location>
</feature>
<evidence type="ECO:0000313" key="1">
    <source>
        <dbReference type="EMBL" id="KIY61094.1"/>
    </source>
</evidence>
<dbReference type="Proteomes" id="UP000054007">
    <property type="component" value="Unassembled WGS sequence"/>
</dbReference>
<feature type="non-terminal residue" evidence="1">
    <location>
        <position position="104"/>
    </location>
</feature>
<dbReference type="STRING" id="1314674.A0A0D7ATD5"/>
<sequence length="104" mass="11568">LHWNFQGSVYSATTVNFGPRTLTHDHVDSANFGPGWCRVRAYGSYDHRRGGHLLLWDLGLAIQFPPGTCIFFPSALLVHGNLSVDPAEDRFSVTSYSAGGLFRW</sequence>
<protein>
    <recommendedName>
        <fullName evidence="3">Prolyl 4-hydroxylase alpha subunit Fe(2+) 2OG dioxygenase domain-containing protein</fullName>
    </recommendedName>
</protein>
<proteinExistence type="predicted"/>
<reference evidence="1 2" key="1">
    <citation type="journal article" date="2015" name="Fungal Genet. Biol.">
        <title>Evolution of novel wood decay mechanisms in Agaricales revealed by the genome sequences of Fistulina hepatica and Cylindrobasidium torrendii.</title>
        <authorList>
            <person name="Floudas D."/>
            <person name="Held B.W."/>
            <person name="Riley R."/>
            <person name="Nagy L.G."/>
            <person name="Koehler G."/>
            <person name="Ransdell A.S."/>
            <person name="Younus H."/>
            <person name="Chow J."/>
            <person name="Chiniquy J."/>
            <person name="Lipzen A."/>
            <person name="Tritt A."/>
            <person name="Sun H."/>
            <person name="Haridas S."/>
            <person name="LaButti K."/>
            <person name="Ohm R.A."/>
            <person name="Kues U."/>
            <person name="Blanchette R.A."/>
            <person name="Grigoriev I.V."/>
            <person name="Minto R.E."/>
            <person name="Hibbett D.S."/>
        </authorList>
    </citation>
    <scope>NUCLEOTIDE SEQUENCE [LARGE SCALE GENOMIC DNA]</scope>
    <source>
        <strain evidence="1 2">FP15055 ss-10</strain>
    </source>
</reference>
<dbReference type="AlphaFoldDB" id="A0A0D7ATD5"/>
<name>A0A0D7ATD5_9AGAR</name>
<dbReference type="Gene3D" id="3.60.130.30">
    <property type="match status" value="1"/>
</dbReference>
<evidence type="ECO:0000313" key="2">
    <source>
        <dbReference type="Proteomes" id="UP000054007"/>
    </source>
</evidence>
<evidence type="ECO:0008006" key="3">
    <source>
        <dbReference type="Google" id="ProtNLM"/>
    </source>
</evidence>
<keyword evidence="2" id="KW-1185">Reference proteome</keyword>
<dbReference type="OrthoDB" id="3202607at2759"/>
<accession>A0A0D7ATD5</accession>